<name>A0A6H5INW5_9HYME</name>
<gene>
    <name evidence="1" type="ORF">TBRA_LOCUS10963</name>
</gene>
<reference evidence="1 2" key="1">
    <citation type="submission" date="2020-02" db="EMBL/GenBank/DDBJ databases">
        <authorList>
            <person name="Ferguson B K."/>
        </authorList>
    </citation>
    <scope>NUCLEOTIDE SEQUENCE [LARGE SCALE GENOMIC DNA]</scope>
</reference>
<evidence type="ECO:0000313" key="1">
    <source>
        <dbReference type="EMBL" id="CAB0039211.1"/>
    </source>
</evidence>
<accession>A0A6H5INW5</accession>
<keyword evidence="2" id="KW-1185">Reference proteome</keyword>
<organism evidence="1 2">
    <name type="scientific">Trichogramma brassicae</name>
    <dbReference type="NCBI Taxonomy" id="86971"/>
    <lineage>
        <taxon>Eukaryota</taxon>
        <taxon>Metazoa</taxon>
        <taxon>Ecdysozoa</taxon>
        <taxon>Arthropoda</taxon>
        <taxon>Hexapoda</taxon>
        <taxon>Insecta</taxon>
        <taxon>Pterygota</taxon>
        <taxon>Neoptera</taxon>
        <taxon>Endopterygota</taxon>
        <taxon>Hymenoptera</taxon>
        <taxon>Apocrita</taxon>
        <taxon>Proctotrupomorpha</taxon>
        <taxon>Chalcidoidea</taxon>
        <taxon>Trichogrammatidae</taxon>
        <taxon>Trichogramma</taxon>
    </lineage>
</organism>
<proteinExistence type="predicted"/>
<protein>
    <submittedName>
        <fullName evidence="1">Uncharacterized protein</fullName>
    </submittedName>
</protein>
<evidence type="ECO:0000313" key="2">
    <source>
        <dbReference type="Proteomes" id="UP000479190"/>
    </source>
</evidence>
<dbReference type="AlphaFoldDB" id="A0A6H5INW5"/>
<dbReference type="EMBL" id="CADCXV010000944">
    <property type="protein sequence ID" value="CAB0039211.1"/>
    <property type="molecule type" value="Genomic_DNA"/>
</dbReference>
<dbReference type="Proteomes" id="UP000479190">
    <property type="component" value="Unassembled WGS sequence"/>
</dbReference>
<sequence>MTFIMNLLKVTYEFDHLARGCDECKQKRHEKLYKWIILRARVPATLVREENYSAHTVRKKLVTLGAEGVSYALEGLTKNEAYFYVFGPAESEFSTRTSLRWLIFGPISVRMWDFTGYPPRAAASDRSGGLMNKWSPCRFLVLYAKRIHSFMSPPLRSLAAARGGYRQTPVFAGVWFQKSTENTESTNTFEKNRKFQVLQRSDLCIQVLLQRVTNLAIRLNNAAPCGTRIFDRAGNKNFPHAVIKIVNVISMARICNIHFCLLIDLKNDKNVRLTVFINRYFFYVNKRTMRVWAVTAL</sequence>